<dbReference type="SMART" id="SM00382">
    <property type="entry name" value="AAA"/>
    <property type="match status" value="1"/>
</dbReference>
<accession>A0ABT9D9S8</accession>
<dbReference type="PANTHER" id="PTHR42711:SF5">
    <property type="entry name" value="ABC TRANSPORTER ATP-BINDING PROTEIN NATA"/>
    <property type="match status" value="1"/>
</dbReference>
<dbReference type="CDD" id="cd03230">
    <property type="entry name" value="ABC_DR_subfamily_A"/>
    <property type="match status" value="1"/>
</dbReference>
<dbReference type="Pfam" id="PF00005">
    <property type="entry name" value="ABC_tran"/>
    <property type="match status" value="1"/>
</dbReference>
<dbReference type="InterPro" id="IPR050763">
    <property type="entry name" value="ABC_transporter_ATP-binding"/>
</dbReference>
<evidence type="ECO:0000259" key="7">
    <source>
        <dbReference type="PROSITE" id="PS50893"/>
    </source>
</evidence>
<evidence type="ECO:0000256" key="1">
    <source>
        <dbReference type="ARBA" id="ARBA00004202"/>
    </source>
</evidence>
<evidence type="ECO:0000313" key="9">
    <source>
        <dbReference type="Proteomes" id="UP001232536"/>
    </source>
</evidence>
<dbReference type="PROSITE" id="PS50893">
    <property type="entry name" value="ABC_TRANSPORTER_2"/>
    <property type="match status" value="1"/>
</dbReference>
<dbReference type="InterPro" id="IPR027417">
    <property type="entry name" value="P-loop_NTPase"/>
</dbReference>
<name>A0ABT9D9S8_9CELL</name>
<dbReference type="SUPFAM" id="SSF52540">
    <property type="entry name" value="P-loop containing nucleoside triphosphate hydrolases"/>
    <property type="match status" value="1"/>
</dbReference>
<dbReference type="RefSeq" id="WP_304599754.1">
    <property type="nucleotide sequence ID" value="NZ_JAUQYO010000002.1"/>
</dbReference>
<reference evidence="8 9" key="1">
    <citation type="submission" date="2023-07" db="EMBL/GenBank/DDBJ databases">
        <title>Description of novel actinomycetes strains, isolated from tidal flat sediment.</title>
        <authorList>
            <person name="Lu C."/>
        </authorList>
    </citation>
    <scope>NUCLEOTIDE SEQUENCE [LARGE SCALE GENOMIC DNA]</scope>
    <source>
        <strain evidence="8 9">SYSU T00b441</strain>
    </source>
</reference>
<evidence type="ECO:0000256" key="2">
    <source>
        <dbReference type="ARBA" id="ARBA00005417"/>
    </source>
</evidence>
<comment type="caution">
    <text evidence="8">The sequence shown here is derived from an EMBL/GenBank/DDBJ whole genome shotgun (WGS) entry which is preliminary data.</text>
</comment>
<dbReference type="Gene3D" id="3.40.50.300">
    <property type="entry name" value="P-loop containing nucleotide triphosphate hydrolases"/>
    <property type="match status" value="1"/>
</dbReference>
<keyword evidence="9" id="KW-1185">Reference proteome</keyword>
<protein>
    <submittedName>
        <fullName evidence="8">ABC transporter ATP-binding protein</fullName>
    </submittedName>
</protein>
<dbReference type="GO" id="GO:0005524">
    <property type="term" value="F:ATP binding"/>
    <property type="evidence" value="ECO:0007669"/>
    <property type="project" value="UniProtKB-KW"/>
</dbReference>
<keyword evidence="5 8" id="KW-0067">ATP-binding</keyword>
<dbReference type="InterPro" id="IPR003593">
    <property type="entry name" value="AAA+_ATPase"/>
</dbReference>
<dbReference type="InterPro" id="IPR003439">
    <property type="entry name" value="ABC_transporter-like_ATP-bd"/>
</dbReference>
<gene>
    <name evidence="8" type="ORF">Q6348_02490</name>
</gene>
<evidence type="ECO:0000256" key="6">
    <source>
        <dbReference type="ARBA" id="ARBA00023251"/>
    </source>
</evidence>
<evidence type="ECO:0000256" key="3">
    <source>
        <dbReference type="ARBA" id="ARBA00022448"/>
    </source>
</evidence>
<keyword evidence="4" id="KW-0547">Nucleotide-binding</keyword>
<comment type="similarity">
    <text evidence="2">Belongs to the ABC transporter superfamily.</text>
</comment>
<organism evidence="8 9">
    <name type="scientific">Actinotalea lenta</name>
    <dbReference type="NCBI Taxonomy" id="3064654"/>
    <lineage>
        <taxon>Bacteria</taxon>
        <taxon>Bacillati</taxon>
        <taxon>Actinomycetota</taxon>
        <taxon>Actinomycetes</taxon>
        <taxon>Micrococcales</taxon>
        <taxon>Cellulomonadaceae</taxon>
        <taxon>Actinotalea</taxon>
    </lineage>
</organism>
<evidence type="ECO:0000256" key="4">
    <source>
        <dbReference type="ARBA" id="ARBA00022741"/>
    </source>
</evidence>
<dbReference type="EMBL" id="JAUQYP010000001">
    <property type="protein sequence ID" value="MDO8106061.1"/>
    <property type="molecule type" value="Genomic_DNA"/>
</dbReference>
<dbReference type="Proteomes" id="UP001232536">
    <property type="component" value="Unassembled WGS sequence"/>
</dbReference>
<proteinExistence type="inferred from homology"/>
<comment type="subcellular location">
    <subcellularLocation>
        <location evidence="1">Cell membrane</location>
        <topology evidence="1">Peripheral membrane protein</topology>
    </subcellularLocation>
</comment>
<feature type="domain" description="ABC transporter" evidence="7">
    <location>
        <begin position="4"/>
        <end position="227"/>
    </location>
</feature>
<keyword evidence="3" id="KW-0813">Transport</keyword>
<keyword evidence="6" id="KW-0046">Antibiotic resistance</keyword>
<evidence type="ECO:0000313" key="8">
    <source>
        <dbReference type="EMBL" id="MDO8106061.1"/>
    </source>
</evidence>
<sequence length="293" mass="31537">MSAIRTSGLVKDYGSVHALRGLDLDVASGEVLGFLGPNGAGKTTTIRILLDLIRRTAGTVEVLGQDPRTAGPQLRSRIGYLPGEPALPPTLTGAEYLGYLASLRGGAPRLDDLVRRFGVELRRPIRTLSRGNKQKIALVQAFMHAPELYVLDEPTSGLDPLLQQEFRTLVAEVAGDGATVFLSSHVLAEVEQLTRRVAIVRSGRVVDVDDIAGLRARAGQEVELTFAAPVDAALVDLPGVSDVHVDGATVRLLLHGEPDALLRAVAPRHVTRIRAEDRELEDIFLDLYREGAA</sequence>
<dbReference type="PANTHER" id="PTHR42711">
    <property type="entry name" value="ABC TRANSPORTER ATP-BINDING PROTEIN"/>
    <property type="match status" value="1"/>
</dbReference>
<evidence type="ECO:0000256" key="5">
    <source>
        <dbReference type="ARBA" id="ARBA00022840"/>
    </source>
</evidence>